<accession>A0ABU1BJP1</accession>
<dbReference type="InterPro" id="IPR002698">
    <property type="entry name" value="FTHF_cligase"/>
</dbReference>
<protein>
    <recommendedName>
        <fullName evidence="4">5-formyltetrahydrofolate cyclo-ligase</fullName>
        <ecNumber evidence="4">6.3.3.2</ecNumber>
    </recommendedName>
</protein>
<dbReference type="Gene3D" id="3.40.50.10420">
    <property type="entry name" value="NagB/RpiA/CoA transferase-like"/>
    <property type="match status" value="1"/>
</dbReference>
<dbReference type="RefSeq" id="WP_338434885.1">
    <property type="nucleotide sequence ID" value="NZ_JAUYVH010000001.1"/>
</dbReference>
<dbReference type="PIRSF" id="PIRSF006806">
    <property type="entry name" value="FTHF_cligase"/>
    <property type="match status" value="1"/>
</dbReference>
<gene>
    <name evidence="5" type="ORF">Q8A64_01435</name>
</gene>
<keyword evidence="2 4" id="KW-0547">Nucleotide-binding</keyword>
<dbReference type="Pfam" id="PF01812">
    <property type="entry name" value="5-FTHF_cyc-lig"/>
    <property type="match status" value="1"/>
</dbReference>
<dbReference type="NCBIfam" id="TIGR02727">
    <property type="entry name" value="MTHFS_bact"/>
    <property type="match status" value="1"/>
</dbReference>
<dbReference type="InterPro" id="IPR024185">
    <property type="entry name" value="FTHF_cligase-like_sf"/>
</dbReference>
<evidence type="ECO:0000256" key="4">
    <source>
        <dbReference type="RuleBase" id="RU361279"/>
    </source>
</evidence>
<dbReference type="EMBL" id="JAUYVH010000001">
    <property type="protein sequence ID" value="MDQ9169064.1"/>
    <property type="molecule type" value="Genomic_DNA"/>
</dbReference>
<dbReference type="GO" id="GO:0030272">
    <property type="term" value="F:5-formyltetrahydrofolate cyclo-ligase activity"/>
    <property type="evidence" value="ECO:0007669"/>
    <property type="project" value="UniProtKB-EC"/>
</dbReference>
<keyword evidence="3 4" id="KW-0067">ATP-binding</keyword>
<comment type="cofactor">
    <cofactor evidence="4">
        <name>Mg(2+)</name>
        <dbReference type="ChEBI" id="CHEBI:18420"/>
    </cofactor>
</comment>
<evidence type="ECO:0000256" key="1">
    <source>
        <dbReference type="ARBA" id="ARBA00010638"/>
    </source>
</evidence>
<evidence type="ECO:0000313" key="6">
    <source>
        <dbReference type="Proteomes" id="UP001225596"/>
    </source>
</evidence>
<dbReference type="EC" id="6.3.3.2" evidence="4"/>
<dbReference type="Proteomes" id="UP001225596">
    <property type="component" value="Unassembled WGS sequence"/>
</dbReference>
<sequence length="181" mass="20390">MHNKTELRRRLIADRIGLENTQRLQWDNAIAFHVQSILKAQAIKSLGVYWPIRGEPDLQLLYEELALHGIKLALPKVNAKDAPLSFVAWTPGEALKKDAYGTFTPDKPGMADYPHALLIPCVGFTKERMRLGYGAGYYDRTLATEPRPYTIGVAYSNALTEFESSEYDIALDVIVTEQAFF</sequence>
<organism evidence="5 6">
    <name type="scientific">Keguizhuia sedimenti</name>
    <dbReference type="NCBI Taxonomy" id="3064264"/>
    <lineage>
        <taxon>Bacteria</taxon>
        <taxon>Pseudomonadati</taxon>
        <taxon>Pseudomonadota</taxon>
        <taxon>Betaproteobacteria</taxon>
        <taxon>Burkholderiales</taxon>
        <taxon>Oxalobacteraceae</taxon>
        <taxon>Keguizhuia</taxon>
    </lineage>
</organism>
<dbReference type="InterPro" id="IPR037171">
    <property type="entry name" value="NagB/RpiA_transferase-like"/>
</dbReference>
<dbReference type="SUPFAM" id="SSF100950">
    <property type="entry name" value="NagB/RpiA/CoA transferase-like"/>
    <property type="match status" value="1"/>
</dbReference>
<keyword evidence="4" id="KW-0479">Metal-binding</keyword>
<keyword evidence="6" id="KW-1185">Reference proteome</keyword>
<evidence type="ECO:0000256" key="3">
    <source>
        <dbReference type="ARBA" id="ARBA00022840"/>
    </source>
</evidence>
<comment type="caution">
    <text evidence="5">The sequence shown here is derived from an EMBL/GenBank/DDBJ whole genome shotgun (WGS) entry which is preliminary data.</text>
</comment>
<evidence type="ECO:0000313" key="5">
    <source>
        <dbReference type="EMBL" id="MDQ9169064.1"/>
    </source>
</evidence>
<name>A0ABU1BJP1_9BURK</name>
<keyword evidence="5" id="KW-0436">Ligase</keyword>
<reference evidence="5 6" key="1">
    <citation type="submission" date="2023-08" db="EMBL/GenBank/DDBJ databases">
        <title>Oxalobacteraceae gen .nov., isolated from river sludge outside the plant.</title>
        <authorList>
            <person name="Zhao S.Y."/>
        </authorList>
    </citation>
    <scope>NUCLEOTIDE SEQUENCE [LARGE SCALE GENOMIC DNA]</scope>
    <source>
        <strain evidence="5 6">R-40</strain>
    </source>
</reference>
<dbReference type="PANTHER" id="PTHR23407">
    <property type="entry name" value="ATPASE INHIBITOR/5-FORMYLTETRAHYDROFOLATE CYCLO-LIGASE"/>
    <property type="match status" value="1"/>
</dbReference>
<proteinExistence type="inferred from homology"/>
<keyword evidence="4" id="KW-0460">Magnesium</keyword>
<comment type="similarity">
    <text evidence="1 4">Belongs to the 5-formyltetrahydrofolate cyclo-ligase family.</text>
</comment>
<comment type="catalytic activity">
    <reaction evidence="4">
        <text>(6S)-5-formyl-5,6,7,8-tetrahydrofolate + ATP = (6R)-5,10-methenyltetrahydrofolate + ADP + phosphate</text>
        <dbReference type="Rhea" id="RHEA:10488"/>
        <dbReference type="ChEBI" id="CHEBI:30616"/>
        <dbReference type="ChEBI" id="CHEBI:43474"/>
        <dbReference type="ChEBI" id="CHEBI:57455"/>
        <dbReference type="ChEBI" id="CHEBI:57457"/>
        <dbReference type="ChEBI" id="CHEBI:456216"/>
        <dbReference type="EC" id="6.3.3.2"/>
    </reaction>
</comment>
<evidence type="ECO:0000256" key="2">
    <source>
        <dbReference type="ARBA" id="ARBA00022741"/>
    </source>
</evidence>
<dbReference type="PANTHER" id="PTHR23407:SF1">
    <property type="entry name" value="5-FORMYLTETRAHYDROFOLATE CYCLO-LIGASE"/>
    <property type="match status" value="1"/>
</dbReference>